<sequence length="98" mass="11141">MERSIGEDRVALNIKEIKEIAEKFTPEQIEGCIHQQIRTGSNVCLDSRPTEEIVNELSKAEFVRKLMQRGVSLPEALRELAKQIRLMQAGFEGNGEEE</sequence>
<organism evidence="1 2">
    <name type="scientific">Candidatus Nitrobium versatile</name>
    <dbReference type="NCBI Taxonomy" id="2884831"/>
    <lineage>
        <taxon>Bacteria</taxon>
        <taxon>Pseudomonadati</taxon>
        <taxon>Nitrospirota</taxon>
        <taxon>Nitrospiria</taxon>
        <taxon>Nitrospirales</taxon>
        <taxon>Nitrospiraceae</taxon>
        <taxon>Candidatus Nitrobium</taxon>
    </lineage>
</organism>
<evidence type="ECO:0000313" key="2">
    <source>
        <dbReference type="Proteomes" id="UP000705867"/>
    </source>
</evidence>
<name>A0A953M210_9BACT</name>
<proteinExistence type="predicted"/>
<gene>
    <name evidence="1" type="ORF">K8I29_11930</name>
</gene>
<dbReference type="Proteomes" id="UP000705867">
    <property type="component" value="Unassembled WGS sequence"/>
</dbReference>
<protein>
    <submittedName>
        <fullName evidence="1">Uncharacterized protein</fullName>
    </submittedName>
</protein>
<reference evidence="1" key="1">
    <citation type="journal article" date="2021" name="bioRxiv">
        <title>Unraveling nitrogen, sulfur and carbon metabolic pathways and microbial community transcriptional responses to substrate deprivation and toxicity stresses in a bioreactor mimicking anoxic brackish coastal sediment conditions.</title>
        <authorList>
            <person name="Martins P.D."/>
            <person name="Echeveste M.J."/>
            <person name="Arshad A."/>
            <person name="Kurth J."/>
            <person name="Ouboter H."/>
            <person name="Jetten M.S.M."/>
            <person name="Welte C.U."/>
        </authorList>
    </citation>
    <scope>NUCLEOTIDE SEQUENCE</scope>
    <source>
        <strain evidence="1">MAG_39</strain>
    </source>
</reference>
<accession>A0A953M210</accession>
<comment type="caution">
    <text evidence="1">The sequence shown here is derived from an EMBL/GenBank/DDBJ whole genome shotgun (WGS) entry which is preliminary data.</text>
</comment>
<dbReference type="EMBL" id="JAIOIV010000095">
    <property type="protein sequence ID" value="MBZ0156902.1"/>
    <property type="molecule type" value="Genomic_DNA"/>
</dbReference>
<dbReference type="AlphaFoldDB" id="A0A953M210"/>
<evidence type="ECO:0000313" key="1">
    <source>
        <dbReference type="EMBL" id="MBZ0156902.1"/>
    </source>
</evidence>
<reference evidence="1" key="2">
    <citation type="submission" date="2021-08" db="EMBL/GenBank/DDBJ databases">
        <authorList>
            <person name="Dalcin Martins P."/>
        </authorList>
    </citation>
    <scope>NUCLEOTIDE SEQUENCE</scope>
    <source>
        <strain evidence="1">MAG_39</strain>
    </source>
</reference>